<feature type="region of interest" description="Disordered" evidence="1">
    <location>
        <begin position="82"/>
        <end position="109"/>
    </location>
</feature>
<organism evidence="2 3">
    <name type="scientific">Eschrichtius robustus</name>
    <name type="common">California gray whale</name>
    <name type="synonym">Eschrichtius gibbosus</name>
    <dbReference type="NCBI Taxonomy" id="9764"/>
    <lineage>
        <taxon>Eukaryota</taxon>
        <taxon>Metazoa</taxon>
        <taxon>Chordata</taxon>
        <taxon>Craniata</taxon>
        <taxon>Vertebrata</taxon>
        <taxon>Euteleostomi</taxon>
        <taxon>Mammalia</taxon>
        <taxon>Eutheria</taxon>
        <taxon>Laurasiatheria</taxon>
        <taxon>Artiodactyla</taxon>
        <taxon>Whippomorpha</taxon>
        <taxon>Cetacea</taxon>
        <taxon>Mysticeti</taxon>
        <taxon>Eschrichtiidae</taxon>
        <taxon>Eschrichtius</taxon>
    </lineage>
</organism>
<feature type="compositionally biased region" description="Low complexity" evidence="1">
    <location>
        <begin position="467"/>
        <end position="480"/>
    </location>
</feature>
<feature type="compositionally biased region" description="Polar residues" evidence="1">
    <location>
        <begin position="306"/>
        <end position="321"/>
    </location>
</feature>
<reference evidence="2 3" key="1">
    <citation type="submission" date="2022-11" db="EMBL/GenBank/DDBJ databases">
        <title>Whole genome sequence of Eschrichtius robustus ER-17-0199.</title>
        <authorList>
            <person name="Bruniche-Olsen A."/>
            <person name="Black A.N."/>
            <person name="Fields C.J."/>
            <person name="Walden K."/>
            <person name="Dewoody J.A."/>
        </authorList>
    </citation>
    <scope>NUCLEOTIDE SEQUENCE [LARGE SCALE GENOMIC DNA]</scope>
    <source>
        <strain evidence="2">ER-17-0199</strain>
        <tissue evidence="2">Blubber</tissue>
    </source>
</reference>
<feature type="compositionally biased region" description="Polar residues" evidence="1">
    <location>
        <begin position="402"/>
        <end position="412"/>
    </location>
</feature>
<keyword evidence="3" id="KW-1185">Reference proteome</keyword>
<feature type="region of interest" description="Disordered" evidence="1">
    <location>
        <begin position="169"/>
        <end position="326"/>
    </location>
</feature>
<feature type="region of interest" description="Disordered" evidence="1">
    <location>
        <begin position="573"/>
        <end position="675"/>
    </location>
</feature>
<name>A0AB34GPI3_ESCRO</name>
<feature type="compositionally biased region" description="Low complexity" evidence="1">
    <location>
        <begin position="493"/>
        <end position="502"/>
    </location>
</feature>
<evidence type="ECO:0000313" key="2">
    <source>
        <dbReference type="EMBL" id="KAJ8780635.1"/>
    </source>
</evidence>
<accession>A0AB34GPI3</accession>
<dbReference type="AlphaFoldDB" id="A0AB34GPI3"/>
<feature type="compositionally biased region" description="Gly residues" evidence="1">
    <location>
        <begin position="89"/>
        <end position="100"/>
    </location>
</feature>
<dbReference type="EMBL" id="JAIQCJ010002152">
    <property type="protein sequence ID" value="KAJ8780635.1"/>
    <property type="molecule type" value="Genomic_DNA"/>
</dbReference>
<gene>
    <name evidence="2" type="ORF">J1605_000678</name>
</gene>
<sequence length="890" mass="91669">MPGPHDPFHEGKRNQHPVENQALVGGAPGIGRLAAQPPPTSLGVPAAAGRVLWAPLGALQGRCEQWACGIWEQPFTERVPLEPVSGPRRGCGGGNPGSSGQGSTLGSSARVHQWVQRADNTAIVQKGQKLCSRLAGGCTGDVSQEPFLPEPWMRACYTTDLRIIRGEGSAGEKAVQPPGTPQAMVGDGAGQRGATASLRDSPPVPPAAPQKQHPWLGVRRDPWTPRPSLGLTAHPGCATSKTSRPLDPPPYSGKPQARHTLPGLTKAQPSHTAGTGPRPLVRRRPGGATEQSGLWKGVRGDPADTANGTRSTCLPTPSGTEPQEGLLPPPHQHLQTTWTELSRSLAGSRLNRQCPPARTHACQCWERLAQGQKRHLQPREMCQAPLCAVSPQNLAADPNGSAPPTTRQESSQGAAPRSLSPPRRPPKEPGPLTCPAPSDTHTPAGPLQHRGAPLRGLDLRSISAHQAAVAAGTRGAARAPSPRRPGPPPRAAAPPRVHGVPGAATGAARHLLCFRGAAPASIVSAAAAAAAAAAAVAGAAAAGPGAGPGAGVGAAGVGAPSAAGPGLGLGSGLGLGRHRPTGSEARGGLCARRARRADTTPRGGAARGERCHSCRPHHTPCPPRAGRGPGARARGRRRSAGVGRGAQAQSAGARAHTGACRPAPRPKPRDWEGGGAENRFALQRLGTCTESGSAPNLHQCLQLRGRGGSPAPEWLLFGTPGPLPDGSASPSTLALSLLQVLEGPPSSDRAGVWTLGTLVHPRVDLRALSGPKLKHERQHLGICQDQLNSRGFLLSSYTGQGLGPNSQRSPAHLHWELPRTTTAAPGCFLSWNTISSGFSAHPPAPPGQCPGPEMAEKVEYGDAQKRAGGSVGRAQRQETIPVGSVARLWV</sequence>
<proteinExistence type="predicted"/>
<evidence type="ECO:0000256" key="1">
    <source>
        <dbReference type="SAM" id="MobiDB-lite"/>
    </source>
</evidence>
<evidence type="ECO:0008006" key="4">
    <source>
        <dbReference type="Google" id="ProtNLM"/>
    </source>
</evidence>
<protein>
    <recommendedName>
        <fullName evidence="4">Collagen alpha-1(I) chain-like</fullName>
    </recommendedName>
</protein>
<feature type="region of interest" description="Disordered" evidence="1">
    <location>
        <begin position="465"/>
        <end position="502"/>
    </location>
</feature>
<feature type="compositionally biased region" description="Pro residues" evidence="1">
    <location>
        <begin position="482"/>
        <end position="492"/>
    </location>
</feature>
<evidence type="ECO:0000313" key="3">
    <source>
        <dbReference type="Proteomes" id="UP001159641"/>
    </source>
</evidence>
<feature type="compositionally biased region" description="Low complexity" evidence="1">
    <location>
        <begin position="645"/>
        <end position="655"/>
    </location>
</feature>
<comment type="caution">
    <text evidence="2">The sequence shown here is derived from an EMBL/GenBank/DDBJ whole genome shotgun (WGS) entry which is preliminary data.</text>
</comment>
<dbReference type="Proteomes" id="UP001159641">
    <property type="component" value="Unassembled WGS sequence"/>
</dbReference>
<feature type="region of interest" description="Disordered" evidence="1">
    <location>
        <begin position="393"/>
        <end position="452"/>
    </location>
</feature>